<evidence type="ECO:0000313" key="6">
    <source>
        <dbReference type="Proteomes" id="UP000218288"/>
    </source>
</evidence>
<dbReference type="EMBL" id="AP014809">
    <property type="protein sequence ID" value="BAU92461.1"/>
    <property type="molecule type" value="Genomic_DNA"/>
</dbReference>
<dbReference type="GO" id="GO:0006355">
    <property type="term" value="P:regulation of DNA-templated transcription"/>
    <property type="evidence" value="ECO:0007669"/>
    <property type="project" value="InterPro"/>
</dbReference>
<keyword evidence="2" id="KW-0238">DNA-binding</keyword>
<evidence type="ECO:0000256" key="2">
    <source>
        <dbReference type="ARBA" id="ARBA00023125"/>
    </source>
</evidence>
<proteinExistence type="predicted"/>
<dbReference type="SMART" id="SM00419">
    <property type="entry name" value="HTH_CRP"/>
    <property type="match status" value="1"/>
</dbReference>
<organism evidence="5 6">
    <name type="scientific">Methylorubrum populi</name>
    <dbReference type="NCBI Taxonomy" id="223967"/>
    <lineage>
        <taxon>Bacteria</taxon>
        <taxon>Pseudomonadati</taxon>
        <taxon>Pseudomonadota</taxon>
        <taxon>Alphaproteobacteria</taxon>
        <taxon>Hyphomicrobiales</taxon>
        <taxon>Methylobacteriaceae</taxon>
        <taxon>Methylorubrum</taxon>
    </lineage>
</organism>
<dbReference type="RefSeq" id="WP_096486401.1">
    <property type="nucleotide sequence ID" value="NZ_AP014809.1"/>
</dbReference>
<sequence length="245" mass="27628">MSASAEALEALIRKLVSTSVLTEEERQAIRRLPATIRHINPSQDLVEDGERPAHCGLLVEGWSYRYKLLAEGRRQILSFHVAGDTPDLQSLHLGTLDHGVGALTPCTFALVPHENLRRLTAAFPNVAALLWRETLVDAGIFRTWITSMGRRLAYGRIAHLFCELYLRQEAVGLAADLQCPMPLRGTDLADATGLTTVHISRVLKALRDDKLITFERRQLVIHDWPRLYDAAEFDPTYLHLKSFER</sequence>
<gene>
    <name evidence="5" type="ORF">MPPM_3856</name>
</gene>
<dbReference type="AlphaFoldDB" id="A0A160PK02"/>
<evidence type="ECO:0000256" key="3">
    <source>
        <dbReference type="ARBA" id="ARBA00023163"/>
    </source>
</evidence>
<evidence type="ECO:0000256" key="1">
    <source>
        <dbReference type="ARBA" id="ARBA00023015"/>
    </source>
</evidence>
<dbReference type="InterPro" id="IPR012318">
    <property type="entry name" value="HTH_CRP"/>
</dbReference>
<dbReference type="SUPFAM" id="SSF46785">
    <property type="entry name" value="Winged helix' DNA-binding domain"/>
    <property type="match status" value="1"/>
</dbReference>
<dbReference type="Proteomes" id="UP000218288">
    <property type="component" value="Chromosome"/>
</dbReference>
<keyword evidence="3" id="KW-0804">Transcription</keyword>
<evidence type="ECO:0000259" key="4">
    <source>
        <dbReference type="PROSITE" id="PS51063"/>
    </source>
</evidence>
<dbReference type="PROSITE" id="PS51063">
    <property type="entry name" value="HTH_CRP_2"/>
    <property type="match status" value="1"/>
</dbReference>
<dbReference type="CDD" id="cd00038">
    <property type="entry name" value="CAP_ED"/>
    <property type="match status" value="1"/>
</dbReference>
<dbReference type="GO" id="GO:0003677">
    <property type="term" value="F:DNA binding"/>
    <property type="evidence" value="ECO:0007669"/>
    <property type="project" value="UniProtKB-KW"/>
</dbReference>
<dbReference type="InterPro" id="IPR018490">
    <property type="entry name" value="cNMP-bd_dom_sf"/>
</dbReference>
<dbReference type="InterPro" id="IPR014710">
    <property type="entry name" value="RmlC-like_jellyroll"/>
</dbReference>
<feature type="domain" description="HTH crp-type" evidence="4">
    <location>
        <begin position="151"/>
        <end position="225"/>
    </location>
</feature>
<reference evidence="5 6" key="1">
    <citation type="journal article" date="2016" name="Genome Announc.">
        <title>Complete Genome Sequence of Methylobacterium populi P-1M, Isolated from Pink-Pigmented Household Biofilm.</title>
        <authorList>
            <person name="Morohoshi T."/>
            <person name="Ikeda T."/>
        </authorList>
    </citation>
    <scope>NUCLEOTIDE SEQUENCE [LARGE SCALE GENOMIC DNA]</scope>
    <source>
        <strain evidence="5 6">P-1M</strain>
    </source>
</reference>
<dbReference type="OrthoDB" id="7584044at2"/>
<keyword evidence="1" id="KW-0805">Transcription regulation</keyword>
<evidence type="ECO:0000313" key="5">
    <source>
        <dbReference type="EMBL" id="BAU92461.1"/>
    </source>
</evidence>
<dbReference type="InterPro" id="IPR000595">
    <property type="entry name" value="cNMP-bd_dom"/>
</dbReference>
<dbReference type="Pfam" id="PF00027">
    <property type="entry name" value="cNMP_binding"/>
    <property type="match status" value="1"/>
</dbReference>
<dbReference type="Gene3D" id="1.10.10.10">
    <property type="entry name" value="Winged helix-like DNA-binding domain superfamily/Winged helix DNA-binding domain"/>
    <property type="match status" value="1"/>
</dbReference>
<dbReference type="InterPro" id="IPR036388">
    <property type="entry name" value="WH-like_DNA-bd_sf"/>
</dbReference>
<dbReference type="InterPro" id="IPR036390">
    <property type="entry name" value="WH_DNA-bd_sf"/>
</dbReference>
<dbReference type="Gene3D" id="2.60.120.10">
    <property type="entry name" value="Jelly Rolls"/>
    <property type="match status" value="1"/>
</dbReference>
<dbReference type="Pfam" id="PF13545">
    <property type="entry name" value="HTH_Crp_2"/>
    <property type="match status" value="1"/>
</dbReference>
<accession>A0A160PK02</accession>
<dbReference type="SUPFAM" id="SSF51206">
    <property type="entry name" value="cAMP-binding domain-like"/>
    <property type="match status" value="1"/>
</dbReference>
<name>A0A160PK02_9HYPH</name>
<protein>
    <submittedName>
        <fullName evidence="5">Crp/Fnr family transcriptional regulator</fullName>
    </submittedName>
</protein>